<gene>
    <name evidence="1" type="ORF">ACH5RR_035314</name>
</gene>
<evidence type="ECO:0000313" key="1">
    <source>
        <dbReference type="EMBL" id="KAL3505473.1"/>
    </source>
</evidence>
<accession>A0ABD2YIU5</accession>
<dbReference type="InterPro" id="IPR004320">
    <property type="entry name" value="BPS1_pln"/>
</dbReference>
<sequence length="318" mass="35871">MTPKMVANFRRSLSFTNQPSSSSSSTKHKKIYHVRSTSLPCRSHPLISQLKDAINELKCYWAPSSIKPQKNPTTSSWICDGLTQLKIVQESLDDLLHLPQTRESLRGHNDLIDKFLDDFLRFVDVYGIFQTLLLTLKEQHFAAQVAIRRRDDSKMDLYFKNLKKLAKDFGQLASAVQCMGKYPLLQSPPADAGEDGDEIGEVMKDVIQVTASVSLALFNGLSASLVFRKRSCLLRLVSFGNYKEIKKALVVIGEAGIQEFQEIISLDSLRKKGEEELKLTSKRMHELEDCIVGIEIGGERVFRSLINTRVSLLNVLTH</sequence>
<comment type="caution">
    <text evidence="1">The sequence shown here is derived from an EMBL/GenBank/DDBJ whole genome shotgun (WGS) entry which is preliminary data.</text>
</comment>
<reference evidence="1 2" key="1">
    <citation type="submission" date="2024-11" db="EMBL/GenBank/DDBJ databases">
        <title>A near-complete genome assembly of Cinchona calisaya.</title>
        <authorList>
            <person name="Lian D.C."/>
            <person name="Zhao X.W."/>
            <person name="Wei L."/>
        </authorList>
    </citation>
    <scope>NUCLEOTIDE SEQUENCE [LARGE SCALE GENOMIC DNA]</scope>
    <source>
        <tissue evidence="1">Nenye</tissue>
    </source>
</reference>
<organism evidence="1 2">
    <name type="scientific">Cinchona calisaya</name>
    <dbReference type="NCBI Taxonomy" id="153742"/>
    <lineage>
        <taxon>Eukaryota</taxon>
        <taxon>Viridiplantae</taxon>
        <taxon>Streptophyta</taxon>
        <taxon>Embryophyta</taxon>
        <taxon>Tracheophyta</taxon>
        <taxon>Spermatophyta</taxon>
        <taxon>Magnoliopsida</taxon>
        <taxon>eudicotyledons</taxon>
        <taxon>Gunneridae</taxon>
        <taxon>Pentapetalae</taxon>
        <taxon>asterids</taxon>
        <taxon>lamiids</taxon>
        <taxon>Gentianales</taxon>
        <taxon>Rubiaceae</taxon>
        <taxon>Cinchonoideae</taxon>
        <taxon>Cinchoneae</taxon>
        <taxon>Cinchona</taxon>
    </lineage>
</organism>
<dbReference type="PANTHER" id="PTHR33070:SF49">
    <property type="entry name" value="OS06G0725500 PROTEIN"/>
    <property type="match status" value="1"/>
</dbReference>
<keyword evidence="2" id="KW-1185">Reference proteome</keyword>
<dbReference type="AlphaFoldDB" id="A0ABD2YIU5"/>
<protein>
    <recommendedName>
        <fullName evidence="3">DUF241 domain protein</fullName>
    </recommendedName>
</protein>
<dbReference type="Proteomes" id="UP001630127">
    <property type="component" value="Unassembled WGS sequence"/>
</dbReference>
<dbReference type="PANTHER" id="PTHR33070">
    <property type="entry name" value="OS06G0725500 PROTEIN"/>
    <property type="match status" value="1"/>
</dbReference>
<dbReference type="EMBL" id="JBJUIK010000014">
    <property type="protein sequence ID" value="KAL3505473.1"/>
    <property type="molecule type" value="Genomic_DNA"/>
</dbReference>
<dbReference type="Pfam" id="PF03087">
    <property type="entry name" value="BPS1"/>
    <property type="match status" value="1"/>
</dbReference>
<name>A0ABD2YIU5_9GENT</name>
<evidence type="ECO:0000313" key="2">
    <source>
        <dbReference type="Proteomes" id="UP001630127"/>
    </source>
</evidence>
<evidence type="ECO:0008006" key="3">
    <source>
        <dbReference type="Google" id="ProtNLM"/>
    </source>
</evidence>
<proteinExistence type="predicted"/>